<feature type="region of interest" description="Disordered" evidence="1">
    <location>
        <begin position="1"/>
        <end position="116"/>
    </location>
</feature>
<sequence length="545" mass="60224">MEILRDWYSRKKKNGKLPTRSGAAAVRTCTRIEHMSFLDGTSGSRRGMSSIAHDEEEDDPLSLDDEELANPDRENANATVPSSSRKSNSPRKSTFKSPEKKKKPTPSGNNYSASKHDCLVNVRNSYETSLHTLPHTRLQMSLTPSRQWQCGLLQHRLLILLRQQNFRRVYIHPGERLTPALNLHSDPSPRLAVDDVSLTPAITGHALSTAKALHVGTVAERLARSPPTKSNRAQSPAGSPDFRKLESCRAMPLFGGFSRGSPVSSALHSGASPYSLQSPSSAPKTSLSKCRPNLFTLSPHVWDRVEFAWRNGWETTKLERARAHSLPEQGGCAVSAGVAVSWRLHQPASLFLQYTPCKNTLFLYIFSCDLVQIVHAIKDEGLIHYPQTIFGSRKCDVTLTPSFGHVDAHAERPNVDTTLLPPAEQELCFRPKRNAGACLFARNGSKTEEAALTRETTPYPPYDRARRRGMRRLSGLKGCWYGPEGEPSYGLWARAAVDCAVPRAPSRVGLQSFPALVTSATLAEASRLRDVVLESTPVCLQQFLC</sequence>
<evidence type="ECO:0000313" key="3">
    <source>
        <dbReference type="Proteomes" id="UP001159363"/>
    </source>
</evidence>
<keyword evidence="3" id="KW-1185">Reference proteome</keyword>
<accession>A0ABQ9G635</accession>
<dbReference type="EMBL" id="JARBHB010000015">
    <property type="protein sequence ID" value="KAJ8867915.1"/>
    <property type="molecule type" value="Genomic_DNA"/>
</dbReference>
<proteinExistence type="predicted"/>
<gene>
    <name evidence="2" type="ORF">PR048_031724</name>
</gene>
<evidence type="ECO:0000256" key="1">
    <source>
        <dbReference type="SAM" id="MobiDB-lite"/>
    </source>
</evidence>
<feature type="region of interest" description="Disordered" evidence="1">
    <location>
        <begin position="221"/>
        <end position="242"/>
    </location>
</feature>
<comment type="caution">
    <text evidence="2">The sequence shown here is derived from an EMBL/GenBank/DDBJ whole genome shotgun (WGS) entry which is preliminary data.</text>
</comment>
<feature type="compositionally biased region" description="Acidic residues" evidence="1">
    <location>
        <begin position="54"/>
        <end position="69"/>
    </location>
</feature>
<reference evidence="2 3" key="1">
    <citation type="submission" date="2023-02" db="EMBL/GenBank/DDBJ databases">
        <title>LHISI_Scaffold_Assembly.</title>
        <authorList>
            <person name="Stuart O.P."/>
            <person name="Cleave R."/>
            <person name="Magrath M.J.L."/>
            <person name="Mikheyev A.S."/>
        </authorList>
    </citation>
    <scope>NUCLEOTIDE SEQUENCE [LARGE SCALE GENOMIC DNA]</scope>
    <source>
        <strain evidence="2">Daus_M_001</strain>
        <tissue evidence="2">Leg muscle</tissue>
    </source>
</reference>
<dbReference type="Proteomes" id="UP001159363">
    <property type="component" value="Chromosome 14"/>
</dbReference>
<protein>
    <submittedName>
        <fullName evidence="2">Uncharacterized protein</fullName>
    </submittedName>
</protein>
<feature type="compositionally biased region" description="Polar residues" evidence="1">
    <location>
        <begin position="227"/>
        <end position="237"/>
    </location>
</feature>
<name>A0ABQ9G635_9NEOP</name>
<organism evidence="2 3">
    <name type="scientific">Dryococelus australis</name>
    <dbReference type="NCBI Taxonomy" id="614101"/>
    <lineage>
        <taxon>Eukaryota</taxon>
        <taxon>Metazoa</taxon>
        <taxon>Ecdysozoa</taxon>
        <taxon>Arthropoda</taxon>
        <taxon>Hexapoda</taxon>
        <taxon>Insecta</taxon>
        <taxon>Pterygota</taxon>
        <taxon>Neoptera</taxon>
        <taxon>Polyneoptera</taxon>
        <taxon>Phasmatodea</taxon>
        <taxon>Verophasmatodea</taxon>
        <taxon>Anareolatae</taxon>
        <taxon>Phasmatidae</taxon>
        <taxon>Eurycanthinae</taxon>
        <taxon>Dryococelus</taxon>
    </lineage>
</organism>
<feature type="compositionally biased region" description="Low complexity" evidence="1">
    <location>
        <begin position="81"/>
        <end position="96"/>
    </location>
</feature>
<evidence type="ECO:0000313" key="2">
    <source>
        <dbReference type="EMBL" id="KAJ8867915.1"/>
    </source>
</evidence>